<evidence type="ECO:0000313" key="2">
    <source>
        <dbReference type="Proteomes" id="UP001519460"/>
    </source>
</evidence>
<evidence type="ECO:0000313" key="1">
    <source>
        <dbReference type="EMBL" id="KAK7480559.1"/>
    </source>
</evidence>
<name>A0ABD0JZV4_9CAEN</name>
<comment type="caution">
    <text evidence="1">The sequence shown here is derived from an EMBL/GenBank/DDBJ whole genome shotgun (WGS) entry which is preliminary data.</text>
</comment>
<organism evidence="1 2">
    <name type="scientific">Batillaria attramentaria</name>
    <dbReference type="NCBI Taxonomy" id="370345"/>
    <lineage>
        <taxon>Eukaryota</taxon>
        <taxon>Metazoa</taxon>
        <taxon>Spiralia</taxon>
        <taxon>Lophotrochozoa</taxon>
        <taxon>Mollusca</taxon>
        <taxon>Gastropoda</taxon>
        <taxon>Caenogastropoda</taxon>
        <taxon>Sorbeoconcha</taxon>
        <taxon>Cerithioidea</taxon>
        <taxon>Batillariidae</taxon>
        <taxon>Batillaria</taxon>
    </lineage>
</organism>
<gene>
    <name evidence="1" type="ORF">BaRGS_00028221</name>
</gene>
<dbReference type="EMBL" id="JACVVK020000279">
    <property type="protein sequence ID" value="KAK7480559.1"/>
    <property type="molecule type" value="Genomic_DNA"/>
</dbReference>
<feature type="non-terminal residue" evidence="1">
    <location>
        <position position="86"/>
    </location>
</feature>
<reference evidence="1 2" key="1">
    <citation type="journal article" date="2023" name="Sci. Data">
        <title>Genome assembly of the Korean intertidal mud-creeper Batillaria attramentaria.</title>
        <authorList>
            <person name="Patra A.K."/>
            <person name="Ho P.T."/>
            <person name="Jun S."/>
            <person name="Lee S.J."/>
            <person name="Kim Y."/>
            <person name="Won Y.J."/>
        </authorList>
    </citation>
    <scope>NUCLEOTIDE SEQUENCE [LARGE SCALE GENOMIC DNA]</scope>
    <source>
        <strain evidence="1">Wonlab-2016</strain>
    </source>
</reference>
<dbReference type="Proteomes" id="UP001519460">
    <property type="component" value="Unassembled WGS sequence"/>
</dbReference>
<proteinExistence type="predicted"/>
<accession>A0ABD0JZV4</accession>
<dbReference type="AlphaFoldDB" id="A0ABD0JZV4"/>
<protein>
    <submittedName>
        <fullName evidence="1">Uncharacterized protein</fullName>
    </submittedName>
</protein>
<keyword evidence="2" id="KW-1185">Reference proteome</keyword>
<sequence length="86" mass="9993">MCETKSDEVGDKSWHLHTILALPNGTEVATTRRRGKELHYYHNSDLDSCVLHRQTDVQELDEKDRVGRNYTVSDDYSDVEIRSDIK</sequence>